<dbReference type="SUPFAM" id="SSF55073">
    <property type="entry name" value="Nucleotide cyclase"/>
    <property type="match status" value="1"/>
</dbReference>
<dbReference type="GO" id="GO:0005886">
    <property type="term" value="C:plasma membrane"/>
    <property type="evidence" value="ECO:0007669"/>
    <property type="project" value="TreeGrafter"/>
</dbReference>
<dbReference type="PANTHER" id="PTHR45138:SF9">
    <property type="entry name" value="DIGUANYLATE CYCLASE DGCM-RELATED"/>
    <property type="match status" value="1"/>
</dbReference>
<sequence>MVGAIQSAADEATADLPVLEALLKGVDQTVFLLNGTGEITHVHEGTASWMRGEKLRGLTLFPLFEEPDAEVLKQAFDQSLTAPAGEGVQKHQITLKPEHLLQLHEAGLDQQRAIEFSFSAIDPHHILFMMSDISESRQLNQKISQQAQRDPLTGAYNRRSLMTILQQSVAQALRYDWVCSFLLIDIDHFSDINDKQGLDAGDQVLQAFVTALHGFKRTADFFARYSDDRFVMFLPETNQDQAMLAAERVRVLAENLEIPFPTGDLSFTVSIGISTLMYPEDEPEVMLKRAEENLFIAKQSGSNRIEGEPI</sequence>
<dbReference type="GO" id="GO:0043709">
    <property type="term" value="P:cell adhesion involved in single-species biofilm formation"/>
    <property type="evidence" value="ECO:0007669"/>
    <property type="project" value="TreeGrafter"/>
</dbReference>
<dbReference type="AlphaFoldDB" id="A0AAW7XIK2"/>
<evidence type="ECO:0000259" key="3">
    <source>
        <dbReference type="PROSITE" id="PS50887"/>
    </source>
</evidence>
<dbReference type="InterPro" id="IPR050469">
    <property type="entry name" value="Diguanylate_Cyclase"/>
</dbReference>
<dbReference type="PROSITE" id="PS50887">
    <property type="entry name" value="GGDEF"/>
    <property type="match status" value="1"/>
</dbReference>
<dbReference type="CDD" id="cd01949">
    <property type="entry name" value="GGDEF"/>
    <property type="match status" value="1"/>
</dbReference>
<dbReference type="InterPro" id="IPR000160">
    <property type="entry name" value="GGDEF_dom"/>
</dbReference>
<evidence type="ECO:0000313" key="5">
    <source>
        <dbReference type="Proteomes" id="UP001169862"/>
    </source>
</evidence>
<feature type="domain" description="GGDEF" evidence="3">
    <location>
        <begin position="177"/>
        <end position="310"/>
    </location>
</feature>
<accession>A0AAW7XIK2</accession>
<evidence type="ECO:0000256" key="1">
    <source>
        <dbReference type="ARBA" id="ARBA00012528"/>
    </source>
</evidence>
<dbReference type="GO" id="GO:0052621">
    <property type="term" value="F:diguanylate cyclase activity"/>
    <property type="evidence" value="ECO:0007669"/>
    <property type="project" value="UniProtKB-EC"/>
</dbReference>
<reference evidence="4" key="1">
    <citation type="submission" date="2023-07" db="EMBL/GenBank/DDBJ databases">
        <title>Genome content predicts the carbon catabolic preferences of heterotrophic bacteria.</title>
        <authorList>
            <person name="Gralka M."/>
        </authorList>
    </citation>
    <scope>NUCLEOTIDE SEQUENCE</scope>
    <source>
        <strain evidence="4">I2M16</strain>
    </source>
</reference>
<dbReference type="Gene3D" id="3.30.450.20">
    <property type="entry name" value="PAS domain"/>
    <property type="match status" value="1"/>
</dbReference>
<dbReference type="Gene3D" id="3.30.70.270">
    <property type="match status" value="1"/>
</dbReference>
<dbReference type="Pfam" id="PF00990">
    <property type="entry name" value="GGDEF"/>
    <property type="match status" value="1"/>
</dbReference>
<dbReference type="SMART" id="SM00267">
    <property type="entry name" value="GGDEF"/>
    <property type="match status" value="1"/>
</dbReference>
<evidence type="ECO:0000313" key="4">
    <source>
        <dbReference type="EMBL" id="MDO6454079.1"/>
    </source>
</evidence>
<keyword evidence="4" id="KW-0548">Nucleotidyltransferase</keyword>
<evidence type="ECO:0000256" key="2">
    <source>
        <dbReference type="ARBA" id="ARBA00034247"/>
    </source>
</evidence>
<name>A0AAW7XIK2_9GAMM</name>
<dbReference type="InterPro" id="IPR029787">
    <property type="entry name" value="Nucleotide_cyclase"/>
</dbReference>
<dbReference type="NCBIfam" id="TIGR00254">
    <property type="entry name" value="GGDEF"/>
    <property type="match status" value="1"/>
</dbReference>
<dbReference type="EC" id="2.7.7.65" evidence="1"/>
<comment type="catalytic activity">
    <reaction evidence="2">
        <text>2 GTP = 3',3'-c-di-GMP + 2 diphosphate</text>
        <dbReference type="Rhea" id="RHEA:24898"/>
        <dbReference type="ChEBI" id="CHEBI:33019"/>
        <dbReference type="ChEBI" id="CHEBI:37565"/>
        <dbReference type="ChEBI" id="CHEBI:58805"/>
        <dbReference type="EC" id="2.7.7.65"/>
    </reaction>
</comment>
<dbReference type="GO" id="GO:1902201">
    <property type="term" value="P:negative regulation of bacterial-type flagellum-dependent cell motility"/>
    <property type="evidence" value="ECO:0007669"/>
    <property type="project" value="TreeGrafter"/>
</dbReference>
<proteinExistence type="predicted"/>
<dbReference type="RefSeq" id="WP_303550541.1">
    <property type="nucleotide sequence ID" value="NZ_JAUOPG010000006.1"/>
</dbReference>
<keyword evidence="4" id="KW-0808">Transferase</keyword>
<comment type="caution">
    <text evidence="4">The sequence shown here is derived from an EMBL/GenBank/DDBJ whole genome shotgun (WGS) entry which is preliminary data.</text>
</comment>
<dbReference type="Proteomes" id="UP001169862">
    <property type="component" value="Unassembled WGS sequence"/>
</dbReference>
<dbReference type="EMBL" id="JAUOPG010000006">
    <property type="protein sequence ID" value="MDO6454079.1"/>
    <property type="molecule type" value="Genomic_DNA"/>
</dbReference>
<gene>
    <name evidence="4" type="ORF">Q4490_10940</name>
</gene>
<dbReference type="PANTHER" id="PTHR45138">
    <property type="entry name" value="REGULATORY COMPONENTS OF SENSORY TRANSDUCTION SYSTEM"/>
    <property type="match status" value="1"/>
</dbReference>
<organism evidence="4 5">
    <name type="scientific">Neptunomonas phycophila</name>
    <dbReference type="NCBI Taxonomy" id="1572645"/>
    <lineage>
        <taxon>Bacteria</taxon>
        <taxon>Pseudomonadati</taxon>
        <taxon>Pseudomonadota</taxon>
        <taxon>Gammaproteobacteria</taxon>
        <taxon>Oceanospirillales</taxon>
        <taxon>Oceanospirillaceae</taxon>
        <taxon>Neptunomonas</taxon>
    </lineage>
</organism>
<dbReference type="InterPro" id="IPR043128">
    <property type="entry name" value="Rev_trsase/Diguanyl_cyclase"/>
</dbReference>
<protein>
    <recommendedName>
        <fullName evidence="1">diguanylate cyclase</fullName>
        <ecNumber evidence="1">2.7.7.65</ecNumber>
    </recommendedName>
</protein>